<dbReference type="EMBL" id="JBHRTK010000001">
    <property type="protein sequence ID" value="MFC3204800.1"/>
    <property type="molecule type" value="Genomic_DNA"/>
</dbReference>
<proteinExistence type="predicted"/>
<dbReference type="Proteomes" id="UP001595583">
    <property type="component" value="Unassembled WGS sequence"/>
</dbReference>
<dbReference type="RefSeq" id="WP_378217616.1">
    <property type="nucleotide sequence ID" value="NZ_JBHRTK010000001.1"/>
</dbReference>
<organism evidence="1 2">
    <name type="scientific">Aquamicrobium soli</name>
    <dbReference type="NCBI Taxonomy" id="1811518"/>
    <lineage>
        <taxon>Bacteria</taxon>
        <taxon>Pseudomonadati</taxon>
        <taxon>Pseudomonadota</taxon>
        <taxon>Alphaproteobacteria</taxon>
        <taxon>Hyphomicrobiales</taxon>
        <taxon>Phyllobacteriaceae</taxon>
        <taxon>Aquamicrobium</taxon>
    </lineage>
</organism>
<reference evidence="2" key="1">
    <citation type="journal article" date="2019" name="Int. J. Syst. Evol. Microbiol.">
        <title>The Global Catalogue of Microorganisms (GCM) 10K type strain sequencing project: providing services to taxonomists for standard genome sequencing and annotation.</title>
        <authorList>
            <consortium name="The Broad Institute Genomics Platform"/>
            <consortium name="The Broad Institute Genome Sequencing Center for Infectious Disease"/>
            <person name="Wu L."/>
            <person name="Ma J."/>
        </authorList>
    </citation>
    <scope>NUCLEOTIDE SEQUENCE [LARGE SCALE GENOMIC DNA]</scope>
    <source>
        <strain evidence="2">KCTC 52165</strain>
    </source>
</reference>
<gene>
    <name evidence="1" type="ORF">ACFOHJ_01090</name>
</gene>
<name>A0ABV7K443_9HYPH</name>
<evidence type="ECO:0000313" key="1">
    <source>
        <dbReference type="EMBL" id="MFC3204800.1"/>
    </source>
</evidence>
<comment type="caution">
    <text evidence="1">The sequence shown here is derived from an EMBL/GenBank/DDBJ whole genome shotgun (WGS) entry which is preliminary data.</text>
</comment>
<sequence>MSEFGERSRLPRAYRLELHLNGKRCGGLAEIAVLNTNPFP</sequence>
<accession>A0ABV7K443</accession>
<keyword evidence="2" id="KW-1185">Reference proteome</keyword>
<protein>
    <submittedName>
        <fullName evidence="1">Uncharacterized protein</fullName>
    </submittedName>
</protein>
<evidence type="ECO:0000313" key="2">
    <source>
        <dbReference type="Proteomes" id="UP001595583"/>
    </source>
</evidence>